<dbReference type="Pfam" id="PF00293">
    <property type="entry name" value="NUDIX"/>
    <property type="match status" value="1"/>
</dbReference>
<evidence type="ECO:0000256" key="6">
    <source>
        <dbReference type="ARBA" id="ARBA00023211"/>
    </source>
</evidence>
<dbReference type="GO" id="GO:0010945">
    <property type="term" value="F:coenzyme A diphosphatase activity"/>
    <property type="evidence" value="ECO:0007669"/>
    <property type="project" value="InterPro"/>
</dbReference>
<evidence type="ECO:0000313" key="8">
    <source>
        <dbReference type="EMBL" id="POV94402.1"/>
    </source>
</evidence>
<evidence type="ECO:0000256" key="2">
    <source>
        <dbReference type="ARBA" id="ARBA00001946"/>
    </source>
</evidence>
<comment type="cofactor">
    <cofactor evidence="1">
        <name>Mn(2+)</name>
        <dbReference type="ChEBI" id="CHEBI:29035"/>
    </cofactor>
</comment>
<keyword evidence="3" id="KW-0479">Metal-binding</keyword>
<reference evidence="9" key="3">
    <citation type="journal article" date="2018" name="Mol. Plant Microbe Interact.">
        <title>Genome sequence resources for the wheat stripe rust pathogen (Puccinia striiformis f. sp. tritici) and the barley stripe rust pathogen (Puccinia striiformis f. sp. hordei).</title>
        <authorList>
            <person name="Xia C."/>
            <person name="Wang M."/>
            <person name="Yin C."/>
            <person name="Cornejo O.E."/>
            <person name="Hulbert S.H."/>
            <person name="Chen X."/>
        </authorList>
    </citation>
    <scope>NUCLEOTIDE SEQUENCE [LARGE SCALE GENOMIC DNA]</scope>
    <source>
        <strain evidence="9">93TX-2</strain>
    </source>
</reference>
<evidence type="ECO:0000256" key="4">
    <source>
        <dbReference type="ARBA" id="ARBA00022801"/>
    </source>
</evidence>
<gene>
    <name evidence="8" type="ORF">PSHT_16242</name>
</gene>
<evidence type="ECO:0000256" key="5">
    <source>
        <dbReference type="ARBA" id="ARBA00022842"/>
    </source>
</evidence>
<accession>A0A2S4UAV5</accession>
<keyword evidence="6" id="KW-0464">Manganese</keyword>
<dbReference type="GO" id="GO:0015938">
    <property type="term" value="P:coenzyme A catabolic process"/>
    <property type="evidence" value="ECO:0007669"/>
    <property type="project" value="TreeGrafter"/>
</dbReference>
<comment type="cofactor">
    <cofactor evidence="2">
        <name>Mg(2+)</name>
        <dbReference type="ChEBI" id="CHEBI:18420"/>
    </cofactor>
</comment>
<dbReference type="InterPro" id="IPR000086">
    <property type="entry name" value="NUDIX_hydrolase_dom"/>
</dbReference>
<proteinExistence type="predicted"/>
<dbReference type="VEuPathDB" id="FungiDB:PSHT_16242"/>
<dbReference type="VEuPathDB" id="FungiDB:PSTT_07076"/>
<protein>
    <recommendedName>
        <fullName evidence="7">Nudix hydrolase domain-containing protein</fullName>
    </recommendedName>
</protein>
<evidence type="ECO:0000256" key="3">
    <source>
        <dbReference type="ARBA" id="ARBA00022723"/>
    </source>
</evidence>
<dbReference type="Gene3D" id="3.90.79.10">
    <property type="entry name" value="Nucleoside Triphosphate Pyrophosphohydrolase"/>
    <property type="match status" value="1"/>
</dbReference>
<evidence type="ECO:0000256" key="1">
    <source>
        <dbReference type="ARBA" id="ARBA00001936"/>
    </source>
</evidence>
<dbReference type="Proteomes" id="UP000238274">
    <property type="component" value="Unassembled WGS sequence"/>
</dbReference>
<dbReference type="InterPro" id="IPR015797">
    <property type="entry name" value="NUDIX_hydrolase-like_dom_sf"/>
</dbReference>
<comment type="caution">
    <text evidence="8">The sequence shown here is derived from an EMBL/GenBank/DDBJ whole genome shotgun (WGS) entry which is preliminary data.</text>
</comment>
<dbReference type="PROSITE" id="PS51462">
    <property type="entry name" value="NUDIX"/>
    <property type="match status" value="1"/>
</dbReference>
<dbReference type="AlphaFoldDB" id="A0A2S4UAV5"/>
<dbReference type="GO" id="GO:0046872">
    <property type="term" value="F:metal ion binding"/>
    <property type="evidence" value="ECO:0007669"/>
    <property type="project" value="UniProtKB-KW"/>
</dbReference>
<keyword evidence="5" id="KW-0460">Magnesium</keyword>
<reference evidence="8 9" key="1">
    <citation type="submission" date="2017-12" db="EMBL/GenBank/DDBJ databases">
        <title>Gene loss provides genomic basis for host adaptation in cereal stripe rust fungi.</title>
        <authorList>
            <person name="Xia C."/>
        </authorList>
    </citation>
    <scope>NUCLEOTIDE SEQUENCE [LARGE SCALE GENOMIC DNA]</scope>
    <source>
        <strain evidence="8 9">93TX-2</strain>
    </source>
</reference>
<dbReference type="InterPro" id="IPR045121">
    <property type="entry name" value="CoAse"/>
</dbReference>
<evidence type="ECO:0000313" key="9">
    <source>
        <dbReference type="Proteomes" id="UP000238274"/>
    </source>
</evidence>
<keyword evidence="4" id="KW-0378">Hydrolase</keyword>
<keyword evidence="9" id="KW-1185">Reference proteome</keyword>
<reference evidence="9" key="2">
    <citation type="journal article" date="2018" name="BMC Genomics">
        <title>Genomic insights into host adaptation between the wheat stripe rust pathogen (Puccinia striiformis f. sp. tritici) and the barley stripe rust pathogen (Puccinia striiformis f. sp. hordei).</title>
        <authorList>
            <person name="Xia C."/>
            <person name="Wang M."/>
            <person name="Yin C."/>
            <person name="Cornejo O.E."/>
            <person name="Hulbert S.H."/>
            <person name="Chen X."/>
        </authorList>
    </citation>
    <scope>NUCLEOTIDE SEQUENCE [LARGE SCALE GENOMIC DNA]</scope>
    <source>
        <strain evidence="9">93TX-2</strain>
    </source>
</reference>
<evidence type="ECO:0000259" key="7">
    <source>
        <dbReference type="PROSITE" id="PS51462"/>
    </source>
</evidence>
<sequence>MVPRLQSVLSGSALSLDQRALTGVDLGNIRLSLSSSNPDKLLSPSLYHKPKRHAAVLLGLCNTNLIDGPGLIFTLRSQKMRTHPGEISFPGGHEDPGIDQSLLGTALREAHEEIGILPHQIEFLGSLEPVLSNAGSTLVWPFVVFIHSLDRAQSAPSPNPIPMIPRLMSNSSTEPLQSPKLVDLHGKHQAAEVDLVFQISLKSLLEPETQSSSSFRGDITRPYLEWDVRSEIIRARNNLHPTDRLMTTSSLTNYKLWGLTAWFIKWVCLSYSSFPNFPVFWGVQLIMFTPSTLYTFSPHQLIPAQDPTLMTSHQEGRSNQVSK</sequence>
<dbReference type="SUPFAM" id="SSF55811">
    <property type="entry name" value="Nudix"/>
    <property type="match status" value="1"/>
</dbReference>
<feature type="domain" description="Nudix hydrolase" evidence="7">
    <location>
        <begin position="51"/>
        <end position="225"/>
    </location>
</feature>
<dbReference type="PANTHER" id="PTHR12992:SF24">
    <property type="entry name" value="PEROXISOMAL COENZYME A DIPHOSPHATASE NUDT7"/>
    <property type="match status" value="1"/>
</dbReference>
<name>A0A2S4UAV5_9BASI</name>
<dbReference type="EMBL" id="PKSM01000495">
    <property type="protein sequence ID" value="POV94402.1"/>
    <property type="molecule type" value="Genomic_DNA"/>
</dbReference>
<organism evidence="8 9">
    <name type="scientific">Puccinia striiformis</name>
    <dbReference type="NCBI Taxonomy" id="27350"/>
    <lineage>
        <taxon>Eukaryota</taxon>
        <taxon>Fungi</taxon>
        <taxon>Dikarya</taxon>
        <taxon>Basidiomycota</taxon>
        <taxon>Pucciniomycotina</taxon>
        <taxon>Pucciniomycetes</taxon>
        <taxon>Pucciniales</taxon>
        <taxon>Pucciniaceae</taxon>
        <taxon>Puccinia</taxon>
    </lineage>
</organism>
<dbReference type="CDD" id="cd03426">
    <property type="entry name" value="NUDIX_CoAse_Nudt7"/>
    <property type="match status" value="1"/>
</dbReference>
<dbReference type="OrthoDB" id="206213at2759"/>
<dbReference type="PANTHER" id="PTHR12992">
    <property type="entry name" value="NUDIX HYDROLASE"/>
    <property type="match status" value="1"/>
</dbReference>